<feature type="transmembrane region" description="Helical" evidence="7">
    <location>
        <begin position="20"/>
        <end position="46"/>
    </location>
</feature>
<comment type="subcellular location">
    <subcellularLocation>
        <location evidence="1">Cell membrane</location>
        <topology evidence="1">Multi-pass membrane protein</topology>
    </subcellularLocation>
</comment>
<dbReference type="SUPFAM" id="SSF50182">
    <property type="entry name" value="Sm-like ribonucleoproteins"/>
    <property type="match status" value="1"/>
</dbReference>
<dbReference type="AlphaFoldDB" id="A0A1M5DJE1"/>
<dbReference type="InterPro" id="IPR006686">
    <property type="entry name" value="MscS_channel_CS"/>
</dbReference>
<feature type="transmembrane region" description="Helical" evidence="7">
    <location>
        <begin position="100"/>
        <end position="125"/>
    </location>
</feature>
<sequence>MNSFLDRIYLDNSVRDYLWVLGVILFVLILNRLISKYLAILLCKVFKRAWKTFDQQKFVDLIIVPLGTFLVISVSIIALYRLDFPSALNIKIYKYSLEKVLLSIGIAIQVIAFIWLILRIIDFIASVLEIKANQTPNQSDNQLIVFFRDFLKVIVGIIGVMMLLHFAFNYNISSLLTGLSIVGAAIALALRESLENLIASFVIFFDKPFTTGDFVKVQSVSGTVERIGLRSTRVRTADKSFVTVPNKQMVDSILDNVSLRSQIRGEINLFINLQTSPQKLEQLLAEIKKYLSSIPEVQSHTVLFNDIRVQAFMVFIEFFTPPMQWSQFTAIKQQVNFFILQTMEKLEIKITAEGKDIAIVS</sequence>
<keyword evidence="6 7" id="KW-0472">Membrane</keyword>
<dbReference type="InterPro" id="IPR006685">
    <property type="entry name" value="MscS_channel_2nd"/>
</dbReference>
<evidence type="ECO:0000256" key="2">
    <source>
        <dbReference type="ARBA" id="ARBA00008017"/>
    </source>
</evidence>
<dbReference type="Proteomes" id="UP000184048">
    <property type="component" value="Unassembled WGS sequence"/>
</dbReference>
<keyword evidence="3" id="KW-1003">Cell membrane</keyword>
<evidence type="ECO:0000256" key="5">
    <source>
        <dbReference type="ARBA" id="ARBA00022989"/>
    </source>
</evidence>
<keyword evidence="4 7" id="KW-0812">Transmembrane</keyword>
<evidence type="ECO:0000313" key="11">
    <source>
        <dbReference type="Proteomes" id="UP000184048"/>
    </source>
</evidence>
<dbReference type="OrthoDB" id="9809206at2"/>
<gene>
    <name evidence="10" type="ORF">SAMN02745131_03252</name>
</gene>
<evidence type="ECO:0000256" key="7">
    <source>
        <dbReference type="SAM" id="Phobius"/>
    </source>
</evidence>
<dbReference type="GO" id="GO:0005886">
    <property type="term" value="C:plasma membrane"/>
    <property type="evidence" value="ECO:0007669"/>
    <property type="project" value="UniProtKB-SubCell"/>
</dbReference>
<dbReference type="PANTHER" id="PTHR30566:SF5">
    <property type="entry name" value="MECHANOSENSITIVE ION CHANNEL PROTEIN 1, MITOCHONDRIAL-RELATED"/>
    <property type="match status" value="1"/>
</dbReference>
<feature type="transmembrane region" description="Helical" evidence="7">
    <location>
        <begin position="172"/>
        <end position="190"/>
    </location>
</feature>
<feature type="domain" description="Mechanosensitive ion channel transmembrane helices 2/3" evidence="9">
    <location>
        <begin position="150"/>
        <end position="190"/>
    </location>
</feature>
<dbReference type="Pfam" id="PF21088">
    <property type="entry name" value="MS_channel_1st"/>
    <property type="match status" value="1"/>
</dbReference>
<comment type="similarity">
    <text evidence="2">Belongs to the MscS (TC 1.A.23) family.</text>
</comment>
<feature type="transmembrane region" description="Helical" evidence="7">
    <location>
        <begin position="146"/>
        <end position="166"/>
    </location>
</feature>
<dbReference type="Pfam" id="PF00924">
    <property type="entry name" value="MS_channel_2nd"/>
    <property type="match status" value="1"/>
</dbReference>
<dbReference type="EMBL" id="FQUU01000015">
    <property type="protein sequence ID" value="SHF67070.1"/>
    <property type="molecule type" value="Genomic_DNA"/>
</dbReference>
<feature type="domain" description="Mechanosensitive ion channel MscS" evidence="8">
    <location>
        <begin position="193"/>
        <end position="258"/>
    </location>
</feature>
<dbReference type="InterPro" id="IPR049142">
    <property type="entry name" value="MS_channel_1st"/>
</dbReference>
<proteinExistence type="inferred from homology"/>
<reference evidence="10 11" key="1">
    <citation type="submission" date="2016-11" db="EMBL/GenBank/DDBJ databases">
        <authorList>
            <person name="Jaros S."/>
            <person name="Januszkiewicz K."/>
            <person name="Wedrychowicz H."/>
        </authorList>
    </citation>
    <scope>NUCLEOTIDE SEQUENCE [LARGE SCALE GENOMIC DNA]</scope>
    <source>
        <strain evidence="10 11">DSM 18119</strain>
    </source>
</reference>
<dbReference type="InterPro" id="IPR011014">
    <property type="entry name" value="MscS_channel_TM-2"/>
</dbReference>
<dbReference type="Gene3D" id="2.30.30.60">
    <property type="match status" value="1"/>
</dbReference>
<keyword evidence="11" id="KW-1185">Reference proteome</keyword>
<feature type="transmembrane region" description="Helical" evidence="7">
    <location>
        <begin position="58"/>
        <end position="80"/>
    </location>
</feature>
<protein>
    <submittedName>
        <fullName evidence="10">MscS family membrane protein</fullName>
    </submittedName>
</protein>
<evidence type="ECO:0000256" key="4">
    <source>
        <dbReference type="ARBA" id="ARBA00022692"/>
    </source>
</evidence>
<dbReference type="PROSITE" id="PS01246">
    <property type="entry name" value="UPF0003"/>
    <property type="match status" value="1"/>
</dbReference>
<dbReference type="InterPro" id="IPR023408">
    <property type="entry name" value="MscS_beta-dom_sf"/>
</dbReference>
<evidence type="ECO:0000259" key="8">
    <source>
        <dbReference type="Pfam" id="PF00924"/>
    </source>
</evidence>
<dbReference type="PANTHER" id="PTHR30566">
    <property type="entry name" value="YNAI-RELATED MECHANOSENSITIVE ION CHANNEL"/>
    <property type="match status" value="1"/>
</dbReference>
<evidence type="ECO:0000256" key="1">
    <source>
        <dbReference type="ARBA" id="ARBA00004651"/>
    </source>
</evidence>
<evidence type="ECO:0000256" key="6">
    <source>
        <dbReference type="ARBA" id="ARBA00023136"/>
    </source>
</evidence>
<evidence type="ECO:0000259" key="9">
    <source>
        <dbReference type="Pfam" id="PF21088"/>
    </source>
</evidence>
<dbReference type="GO" id="GO:0008381">
    <property type="term" value="F:mechanosensitive monoatomic ion channel activity"/>
    <property type="evidence" value="ECO:0007669"/>
    <property type="project" value="UniProtKB-ARBA"/>
</dbReference>
<organism evidence="10 11">
    <name type="scientific">Flavisolibacter ginsengisoli DSM 18119</name>
    <dbReference type="NCBI Taxonomy" id="1121884"/>
    <lineage>
        <taxon>Bacteria</taxon>
        <taxon>Pseudomonadati</taxon>
        <taxon>Bacteroidota</taxon>
        <taxon>Chitinophagia</taxon>
        <taxon>Chitinophagales</taxon>
        <taxon>Chitinophagaceae</taxon>
        <taxon>Flavisolibacter</taxon>
    </lineage>
</organism>
<accession>A0A1M5DJE1</accession>
<keyword evidence="5 7" id="KW-1133">Transmembrane helix</keyword>
<dbReference type="Gene3D" id="1.10.287.1260">
    <property type="match status" value="1"/>
</dbReference>
<name>A0A1M5DJE1_9BACT</name>
<evidence type="ECO:0000313" key="10">
    <source>
        <dbReference type="EMBL" id="SHF67070.1"/>
    </source>
</evidence>
<dbReference type="SUPFAM" id="SSF82861">
    <property type="entry name" value="Mechanosensitive channel protein MscS (YggB), transmembrane region"/>
    <property type="match status" value="1"/>
</dbReference>
<dbReference type="InterPro" id="IPR010920">
    <property type="entry name" value="LSM_dom_sf"/>
</dbReference>
<evidence type="ECO:0000256" key="3">
    <source>
        <dbReference type="ARBA" id="ARBA00022475"/>
    </source>
</evidence>
<dbReference type="RefSeq" id="WP_072836395.1">
    <property type="nucleotide sequence ID" value="NZ_FQUU01000015.1"/>
</dbReference>
<dbReference type="STRING" id="1121884.SAMN02745131_03252"/>